<dbReference type="GO" id="GO:0005524">
    <property type="term" value="F:ATP binding"/>
    <property type="evidence" value="ECO:0000318"/>
    <property type="project" value="GO_Central"/>
</dbReference>
<evidence type="ECO:0000313" key="2">
    <source>
        <dbReference type="Proteomes" id="UP000004994"/>
    </source>
</evidence>
<dbReference type="Gramene" id="Solyc02g084090.2.1">
    <property type="protein sequence ID" value="Solyc02g084090.2.1"/>
    <property type="gene ID" value="Solyc02g084090.2"/>
</dbReference>
<reference evidence="1" key="1">
    <citation type="journal article" date="2012" name="Nature">
        <title>The tomato genome sequence provides insights into fleshy fruit evolution.</title>
        <authorList>
            <consortium name="Tomato Genome Consortium"/>
        </authorList>
    </citation>
    <scope>NUCLEOTIDE SEQUENCE [LARGE SCALE GENOMIC DNA]</scope>
    <source>
        <strain evidence="1">cv. Heinz 1706</strain>
    </source>
</reference>
<protein>
    <submittedName>
        <fullName evidence="1">Uncharacterized protein</fullName>
    </submittedName>
</protein>
<dbReference type="Proteomes" id="UP000004994">
    <property type="component" value="Chromosome 2"/>
</dbReference>
<proteinExistence type="predicted"/>
<dbReference type="PaxDb" id="4081-Solyc02g084090.1.1"/>
<reference evidence="1" key="2">
    <citation type="submission" date="2019-01" db="UniProtKB">
        <authorList>
            <consortium name="EnsemblPlants"/>
        </authorList>
    </citation>
    <scope>IDENTIFICATION</scope>
    <source>
        <strain evidence="1">cv. Heinz 1706</strain>
    </source>
</reference>
<evidence type="ECO:0000313" key="1">
    <source>
        <dbReference type="EnsemblPlants" id="Solyc02g084090.2.1"/>
    </source>
</evidence>
<dbReference type="PANTHER" id="PTHR48102">
    <property type="entry name" value="ATP-DEPENDENT CLP PROTEASE ATP-BINDING SUBUNIT CLPX-LIKE, MITOCHONDRIAL-RELATED"/>
    <property type="match status" value="1"/>
</dbReference>
<organism evidence="1">
    <name type="scientific">Solanum lycopersicum</name>
    <name type="common">Tomato</name>
    <name type="synonym">Lycopersicon esculentum</name>
    <dbReference type="NCBI Taxonomy" id="4081"/>
    <lineage>
        <taxon>Eukaryota</taxon>
        <taxon>Viridiplantae</taxon>
        <taxon>Streptophyta</taxon>
        <taxon>Embryophyta</taxon>
        <taxon>Tracheophyta</taxon>
        <taxon>Spermatophyta</taxon>
        <taxon>Magnoliopsida</taxon>
        <taxon>eudicotyledons</taxon>
        <taxon>Gunneridae</taxon>
        <taxon>Pentapetalae</taxon>
        <taxon>asterids</taxon>
        <taxon>lamiids</taxon>
        <taxon>Solanales</taxon>
        <taxon>Solanaceae</taxon>
        <taxon>Solanoideae</taxon>
        <taxon>Solaneae</taxon>
        <taxon>Solanum</taxon>
        <taxon>Solanum subgen. Lycopersicon</taxon>
    </lineage>
</organism>
<dbReference type="GO" id="GO:0016887">
    <property type="term" value="F:ATP hydrolysis activity"/>
    <property type="evidence" value="ECO:0000318"/>
    <property type="project" value="GO_Central"/>
</dbReference>
<dbReference type="GO" id="GO:0005759">
    <property type="term" value="C:mitochondrial matrix"/>
    <property type="evidence" value="ECO:0000318"/>
    <property type="project" value="GO_Central"/>
</dbReference>
<dbReference type="InterPro" id="IPR050052">
    <property type="entry name" value="ATP-dep_Clp_protease_ClpX"/>
</dbReference>
<dbReference type="AlphaFoldDB" id="A0A3Q7FUD0"/>
<dbReference type="STRING" id="4081.A0A3Q7FUD0"/>
<dbReference type="PANTHER" id="PTHR48102:SF7">
    <property type="entry name" value="ATP-DEPENDENT CLP PROTEASE ATP-BINDING SUBUNIT CLPX-LIKE, MITOCHONDRIAL"/>
    <property type="match status" value="1"/>
</dbReference>
<accession>A0A3Q7FUD0</accession>
<dbReference type="InParanoid" id="A0A3Q7FUD0"/>
<name>A0A3Q7FUD0_SOLLC</name>
<dbReference type="GO" id="GO:0051603">
    <property type="term" value="P:proteolysis involved in protein catabolic process"/>
    <property type="evidence" value="ECO:0000318"/>
    <property type="project" value="GO_Central"/>
</dbReference>
<sequence length="383" mass="43962">GPVLKNHEIESIKRMPQAIWSLTQFPTGSSEVVLSCRATSRVPTKDKGRQVFVPWNLMIVQNMLAHQLRGEIRFKRRFQFMVHLLCLVRLSDHLNRVLHWSALKMPNYSLLFRKRFRTWYQEKELQAQSCKAKLNFLPRRQRNRLDSALSGERFDLHRILCGEVLLKSMIPSPNSPCQIKSSSRSIDGSLAHCRVSVNWISRSFVRPLSSIQRMISWIRNSLLQIDPNSYSLQIKLHLCDQGEVAALEKETIYAMSPELSETSPTQIKAADLNVEATQDVSQEDVQQALLKMFEGTIVSVPDNRAWKLPRGDTTQIAKAIIFTCAGVESDDFIVYGLIPEFVARLPDLVSCIPYIRISLYRIWTKFLAKVNGKICALDKDYEK</sequence>
<keyword evidence="2" id="KW-1185">Reference proteome</keyword>
<dbReference type="InterPro" id="IPR027417">
    <property type="entry name" value="P-loop_NTPase"/>
</dbReference>
<dbReference type="EnsemblPlants" id="Solyc02g084090.2.1">
    <property type="protein sequence ID" value="Solyc02g084090.2.1"/>
    <property type="gene ID" value="Solyc02g084090.2"/>
</dbReference>
<dbReference type="Gene3D" id="3.40.50.300">
    <property type="entry name" value="P-loop containing nucleotide triphosphate hydrolases"/>
    <property type="match status" value="1"/>
</dbReference>